<dbReference type="EMBL" id="VSSQ01090423">
    <property type="protein sequence ID" value="MPN36344.1"/>
    <property type="molecule type" value="Genomic_DNA"/>
</dbReference>
<dbReference type="AlphaFoldDB" id="A0A645HJM9"/>
<accession>A0A645HJM9</accession>
<name>A0A645HJM9_9ZZZZ</name>
<protein>
    <submittedName>
        <fullName evidence="1">Uncharacterized protein</fullName>
    </submittedName>
</protein>
<organism evidence="1">
    <name type="scientific">bioreactor metagenome</name>
    <dbReference type="NCBI Taxonomy" id="1076179"/>
    <lineage>
        <taxon>unclassified sequences</taxon>
        <taxon>metagenomes</taxon>
        <taxon>ecological metagenomes</taxon>
    </lineage>
</organism>
<gene>
    <name evidence="1" type="ORF">SDC9_183853</name>
</gene>
<reference evidence="1" key="1">
    <citation type="submission" date="2019-08" db="EMBL/GenBank/DDBJ databases">
        <authorList>
            <person name="Kucharzyk K."/>
            <person name="Murdoch R.W."/>
            <person name="Higgins S."/>
            <person name="Loffler F."/>
        </authorList>
    </citation>
    <scope>NUCLEOTIDE SEQUENCE</scope>
</reference>
<evidence type="ECO:0000313" key="1">
    <source>
        <dbReference type="EMBL" id="MPN36344.1"/>
    </source>
</evidence>
<comment type="caution">
    <text evidence="1">The sequence shown here is derived from an EMBL/GenBank/DDBJ whole genome shotgun (WGS) entry which is preliminary data.</text>
</comment>
<proteinExistence type="predicted"/>
<sequence length="137" mass="15793">MSKRKNESANSLDPVVANLLSGMEQRQQEAQLPRKERERLVKERNKIKARREQRATYDLPPVIREAIMRLAESQKIPASQLATLALARFLNEYENGIIDLGEFKQPSRSPRYDWNLVFPESLVPKTKTRKNSGDSSK</sequence>